<dbReference type="Gene3D" id="3.30.2010.10">
    <property type="entry name" value="Metalloproteases ('zincins'), catalytic domain"/>
    <property type="match status" value="1"/>
</dbReference>
<dbReference type="InterPro" id="IPR002725">
    <property type="entry name" value="YgjP-like_metallopeptidase"/>
</dbReference>
<evidence type="ECO:0000256" key="1">
    <source>
        <dbReference type="SAM" id="MobiDB-lite"/>
    </source>
</evidence>
<reference evidence="3" key="2">
    <citation type="journal article" date="2021" name="PeerJ">
        <title>Extensive microbial diversity within the chicken gut microbiome revealed by metagenomics and culture.</title>
        <authorList>
            <person name="Gilroy R."/>
            <person name="Ravi A."/>
            <person name="Getino M."/>
            <person name="Pursley I."/>
            <person name="Horton D.L."/>
            <person name="Alikhan N.F."/>
            <person name="Baker D."/>
            <person name="Gharbi K."/>
            <person name="Hall N."/>
            <person name="Watson M."/>
            <person name="Adriaenssens E.M."/>
            <person name="Foster-Nyarko E."/>
            <person name="Jarju S."/>
            <person name="Secka A."/>
            <person name="Antonio M."/>
            <person name="Oren A."/>
            <person name="Chaudhuri R.R."/>
            <person name="La Ragione R."/>
            <person name="Hildebrand F."/>
            <person name="Pallen M.J."/>
        </authorList>
    </citation>
    <scope>NUCLEOTIDE SEQUENCE</scope>
    <source>
        <strain evidence="3">F1-3629</strain>
    </source>
</reference>
<dbReference type="Pfam" id="PF01863">
    <property type="entry name" value="YgjP-like"/>
    <property type="match status" value="1"/>
</dbReference>
<dbReference type="PANTHER" id="PTHR30399">
    <property type="entry name" value="UNCHARACTERIZED PROTEIN YGJP"/>
    <property type="match status" value="1"/>
</dbReference>
<dbReference type="AlphaFoldDB" id="A0A940DMW9"/>
<feature type="region of interest" description="Disordered" evidence="1">
    <location>
        <begin position="103"/>
        <end position="122"/>
    </location>
</feature>
<dbReference type="InterPro" id="IPR053136">
    <property type="entry name" value="UTP_pyrophosphatase-like"/>
</dbReference>
<protein>
    <submittedName>
        <fullName evidence="3">M48 family metallopeptidase</fullName>
    </submittedName>
</protein>
<dbReference type="EMBL" id="JADIMJ010000047">
    <property type="protein sequence ID" value="MBO8453676.1"/>
    <property type="molecule type" value="Genomic_DNA"/>
</dbReference>
<evidence type="ECO:0000313" key="4">
    <source>
        <dbReference type="Proteomes" id="UP000771749"/>
    </source>
</evidence>
<accession>A0A940DMW9</accession>
<dbReference type="PANTHER" id="PTHR30399:SF1">
    <property type="entry name" value="UTP PYROPHOSPHATASE"/>
    <property type="match status" value="1"/>
</dbReference>
<name>A0A940DMW9_9BACT</name>
<gene>
    <name evidence="3" type="ORF">IAC07_02995</name>
</gene>
<proteinExistence type="predicted"/>
<feature type="domain" description="YgjP-like metallopeptidase" evidence="2">
    <location>
        <begin position="175"/>
        <end position="271"/>
    </location>
</feature>
<dbReference type="CDD" id="cd07344">
    <property type="entry name" value="M48_yhfN_like"/>
    <property type="match status" value="1"/>
</dbReference>
<comment type="caution">
    <text evidence="3">The sequence shown here is derived from an EMBL/GenBank/DDBJ whole genome shotgun (WGS) entry which is preliminary data.</text>
</comment>
<sequence length="314" mass="35344">MTERKYSDPVLGEVTFRKSQGSRRFSMRIHPVRGTCVSIPWMMTFADGMRFFMQKRDWAIAAAERQKEKSRAAVESGKAVGILHDGSTVRTLLSEIRFIRERDRKHEAEKQPGAGADRNTGGQHKISLSITEEIKEDIKVSGRLWLSPDRPVSVKTIHYPDNTPDEGTPGLSALLGKALAKVLRDEARSLLPVKLSFLARHHGFEYKAVTVKHNSSNWGSCSGLGNINLNLNLVRLPEPVCDYVLLHELAHLEHHDHGRGFHALLETLCADNCHRLAALGCPDAVRVLRRAIRSNSEFPVSRTLEQDIKTYRIF</sequence>
<dbReference type="Proteomes" id="UP000771749">
    <property type="component" value="Unassembled WGS sequence"/>
</dbReference>
<organism evidence="3 4">
    <name type="scientific">Candidatus Cryptobacteroides gallistercoris</name>
    <dbReference type="NCBI Taxonomy" id="2840765"/>
    <lineage>
        <taxon>Bacteria</taxon>
        <taxon>Pseudomonadati</taxon>
        <taxon>Bacteroidota</taxon>
        <taxon>Bacteroidia</taxon>
        <taxon>Bacteroidales</taxon>
        <taxon>Candidatus Cryptobacteroides</taxon>
    </lineage>
</organism>
<evidence type="ECO:0000259" key="2">
    <source>
        <dbReference type="Pfam" id="PF01863"/>
    </source>
</evidence>
<reference evidence="3" key="1">
    <citation type="submission" date="2020-10" db="EMBL/GenBank/DDBJ databases">
        <authorList>
            <person name="Gilroy R."/>
        </authorList>
    </citation>
    <scope>NUCLEOTIDE SEQUENCE</scope>
    <source>
        <strain evidence="3">F1-3629</strain>
    </source>
</reference>
<evidence type="ECO:0000313" key="3">
    <source>
        <dbReference type="EMBL" id="MBO8453676.1"/>
    </source>
</evidence>